<feature type="region of interest" description="Disordered" evidence="2">
    <location>
        <begin position="95"/>
        <end position="116"/>
    </location>
</feature>
<dbReference type="AlphaFoldDB" id="A0A7S4MJW1"/>
<feature type="region of interest" description="Disordered" evidence="2">
    <location>
        <begin position="195"/>
        <end position="217"/>
    </location>
</feature>
<gene>
    <name evidence="3" type="ORF">VSP0166_LOCUS11275</name>
</gene>
<evidence type="ECO:0000256" key="1">
    <source>
        <dbReference type="SAM" id="Coils"/>
    </source>
</evidence>
<proteinExistence type="predicted"/>
<accession>A0A7S4MJW1</accession>
<sequence>MLSPLAKNWLSGQITTETLHNPPPTSRSQNCIKRKSVREKVEYYETLCAIVQQQQQQQDTKCIRTRKSTQTTNNDSYEGLKHLQVTIGENKENTSFNRTKSVPRSMRSIQKDKIQPRKRKFIETEVELSSDGFREKPVECIQEEKERRQRKIVLLERKVSSVRRQHRDSIKQGNITRAKDLFGQLEVAETQLAQETASSIDSIPEASEEQTNSDEMDERDLLGDLWGGIVEVMANTYCVDDESTWRTFSSYSVVSKENHSVLALNDDSSLHADMFQTSEEPDDWLELDDIADINDLEFAAMYEKLDQQLRLSKEHLVDARGEVDTYRARLYEALHQLAKTQYQVRVYEGQLLQAQTEQLTMERTIAEQRITLDEFEKQEIQREIQQLREETTLRRKQVEELRRQIRNSVASLPLCEQTELMVEDPFIECSIRMLDNNHTPLQRISLVEAKLSTLVSHQDIRIRKKKSKKKRKGAAELFSPRAPKFFSSKFRTPSKRGIFSRFSKRNC</sequence>
<organism evidence="3">
    <name type="scientific">Vannella robusta</name>
    <dbReference type="NCBI Taxonomy" id="1487602"/>
    <lineage>
        <taxon>Eukaryota</taxon>
        <taxon>Amoebozoa</taxon>
        <taxon>Discosea</taxon>
        <taxon>Flabellinia</taxon>
        <taxon>Vannellidae</taxon>
        <taxon>Vannella</taxon>
    </lineage>
</organism>
<protein>
    <submittedName>
        <fullName evidence="3">Uncharacterized protein</fullName>
    </submittedName>
</protein>
<feature type="coiled-coil region" evidence="1">
    <location>
        <begin position="370"/>
        <end position="404"/>
    </location>
</feature>
<name>A0A7S4MJW1_9EUKA</name>
<dbReference type="EMBL" id="HBKP01015934">
    <property type="protein sequence ID" value="CAE2226397.1"/>
    <property type="molecule type" value="Transcribed_RNA"/>
</dbReference>
<feature type="compositionally biased region" description="Acidic residues" evidence="2">
    <location>
        <begin position="206"/>
        <end position="217"/>
    </location>
</feature>
<evidence type="ECO:0000313" key="3">
    <source>
        <dbReference type="EMBL" id="CAE2226397.1"/>
    </source>
</evidence>
<reference evidence="3" key="1">
    <citation type="submission" date="2021-01" db="EMBL/GenBank/DDBJ databases">
        <authorList>
            <person name="Corre E."/>
            <person name="Pelletier E."/>
            <person name="Niang G."/>
            <person name="Scheremetjew M."/>
            <person name="Finn R."/>
            <person name="Kale V."/>
            <person name="Holt S."/>
            <person name="Cochrane G."/>
            <person name="Meng A."/>
            <person name="Brown T."/>
            <person name="Cohen L."/>
        </authorList>
    </citation>
    <scope>NUCLEOTIDE SEQUENCE</scope>
    <source>
        <strain evidence="3">DIVA3 518/3/11/1/6</strain>
    </source>
</reference>
<evidence type="ECO:0000256" key="2">
    <source>
        <dbReference type="SAM" id="MobiDB-lite"/>
    </source>
</evidence>
<keyword evidence="1" id="KW-0175">Coiled coil</keyword>